<accession>A0A0M3J452</accession>
<feature type="compositionally biased region" description="Basic and acidic residues" evidence="1">
    <location>
        <begin position="22"/>
        <end position="32"/>
    </location>
</feature>
<sequence length="132" mass="15036">MNDQNNFEAGSDGAQQQQEDGAGARRDAHEVSVDFQDEAAASIRQPSDVGPRNLRGTQERGLSTPVRAIPISQSSGVDRESRKRSRSKWRFKNLFAKDLMKQTSRSNKRRRKHWHPLFDTTDEWLLLNDSGL</sequence>
<evidence type="ECO:0000313" key="3">
    <source>
        <dbReference type="Proteomes" id="UP000267096"/>
    </source>
</evidence>
<name>A0A0M3J452_ANISI</name>
<dbReference type="EMBL" id="UYRR01002818">
    <property type="protein sequence ID" value="VDK19715.1"/>
    <property type="molecule type" value="Genomic_DNA"/>
</dbReference>
<feature type="region of interest" description="Disordered" evidence="1">
    <location>
        <begin position="1"/>
        <end position="86"/>
    </location>
</feature>
<evidence type="ECO:0000256" key="1">
    <source>
        <dbReference type="SAM" id="MobiDB-lite"/>
    </source>
</evidence>
<organism evidence="4">
    <name type="scientific">Anisakis simplex</name>
    <name type="common">Herring worm</name>
    <dbReference type="NCBI Taxonomy" id="6269"/>
    <lineage>
        <taxon>Eukaryota</taxon>
        <taxon>Metazoa</taxon>
        <taxon>Ecdysozoa</taxon>
        <taxon>Nematoda</taxon>
        <taxon>Chromadorea</taxon>
        <taxon>Rhabditida</taxon>
        <taxon>Spirurina</taxon>
        <taxon>Ascaridomorpha</taxon>
        <taxon>Ascaridoidea</taxon>
        <taxon>Anisakidae</taxon>
        <taxon>Anisakis</taxon>
        <taxon>Anisakis simplex complex</taxon>
    </lineage>
</organism>
<dbReference type="Proteomes" id="UP000267096">
    <property type="component" value="Unassembled WGS sequence"/>
</dbReference>
<dbReference type="WBParaSite" id="ASIM_0000231901-mRNA-1">
    <property type="protein sequence ID" value="ASIM_0000231901-mRNA-1"/>
    <property type="gene ID" value="ASIM_0000231901"/>
</dbReference>
<proteinExistence type="predicted"/>
<evidence type="ECO:0000313" key="2">
    <source>
        <dbReference type="EMBL" id="VDK19715.1"/>
    </source>
</evidence>
<reference evidence="4" key="1">
    <citation type="submission" date="2017-02" db="UniProtKB">
        <authorList>
            <consortium name="WormBaseParasite"/>
        </authorList>
    </citation>
    <scope>IDENTIFICATION</scope>
</reference>
<protein>
    <submittedName>
        <fullName evidence="2 4">Uncharacterized protein</fullName>
    </submittedName>
</protein>
<dbReference type="AlphaFoldDB" id="A0A0M3J452"/>
<feature type="compositionally biased region" description="Low complexity" evidence="1">
    <location>
        <begin position="8"/>
        <end position="21"/>
    </location>
</feature>
<reference evidence="2 3" key="2">
    <citation type="submission" date="2018-11" db="EMBL/GenBank/DDBJ databases">
        <authorList>
            <consortium name="Pathogen Informatics"/>
        </authorList>
    </citation>
    <scope>NUCLEOTIDE SEQUENCE [LARGE SCALE GENOMIC DNA]</scope>
</reference>
<keyword evidence="3" id="KW-1185">Reference proteome</keyword>
<evidence type="ECO:0000313" key="4">
    <source>
        <dbReference type="WBParaSite" id="ASIM_0000231901-mRNA-1"/>
    </source>
</evidence>
<gene>
    <name evidence="2" type="ORF">ASIM_LOCUS2186</name>
</gene>